<organism evidence="4 5">
    <name type="scientific">Parasphingorhabdus marina DSM 22363</name>
    <dbReference type="NCBI Taxonomy" id="1123272"/>
    <lineage>
        <taxon>Bacteria</taxon>
        <taxon>Pseudomonadati</taxon>
        <taxon>Pseudomonadota</taxon>
        <taxon>Alphaproteobacteria</taxon>
        <taxon>Sphingomonadales</taxon>
        <taxon>Sphingomonadaceae</taxon>
        <taxon>Parasphingorhabdus</taxon>
    </lineage>
</organism>
<feature type="transmembrane region" description="Helical" evidence="1">
    <location>
        <begin position="194"/>
        <end position="211"/>
    </location>
</feature>
<keyword evidence="1" id="KW-0472">Membrane</keyword>
<evidence type="ECO:0000259" key="3">
    <source>
        <dbReference type="Pfam" id="PF07589"/>
    </source>
</evidence>
<keyword evidence="1" id="KW-0812">Transmembrane</keyword>
<feature type="chain" id="PRO_5013201373" evidence="2">
    <location>
        <begin position="25"/>
        <end position="223"/>
    </location>
</feature>
<dbReference type="Pfam" id="PF07589">
    <property type="entry name" value="PEP-CTERM"/>
    <property type="match status" value="1"/>
</dbReference>
<evidence type="ECO:0000256" key="1">
    <source>
        <dbReference type="SAM" id="Phobius"/>
    </source>
</evidence>
<evidence type="ECO:0000256" key="2">
    <source>
        <dbReference type="SAM" id="SignalP"/>
    </source>
</evidence>
<evidence type="ECO:0000313" key="4">
    <source>
        <dbReference type="EMBL" id="SIO08964.1"/>
    </source>
</evidence>
<dbReference type="RefSeq" id="WP_143182875.1">
    <property type="nucleotide sequence ID" value="NZ_FSQW01000002.1"/>
</dbReference>
<accession>A0A1N6GN65</accession>
<dbReference type="STRING" id="1123272.SAMN02745824_2908"/>
<dbReference type="OrthoDB" id="121983at2"/>
<keyword evidence="1" id="KW-1133">Transmembrane helix</keyword>
<dbReference type="AlphaFoldDB" id="A0A1N6GN65"/>
<dbReference type="Proteomes" id="UP000185192">
    <property type="component" value="Unassembled WGS sequence"/>
</dbReference>
<reference evidence="5" key="1">
    <citation type="submission" date="2016-11" db="EMBL/GenBank/DDBJ databases">
        <authorList>
            <person name="Varghese N."/>
            <person name="Submissions S."/>
        </authorList>
    </citation>
    <scope>NUCLEOTIDE SEQUENCE [LARGE SCALE GENOMIC DNA]</scope>
    <source>
        <strain evidence="5">DSM 22363</strain>
    </source>
</reference>
<keyword evidence="5" id="KW-1185">Reference proteome</keyword>
<name>A0A1N6GN65_9SPHN</name>
<keyword evidence="2" id="KW-0732">Signal</keyword>
<protein>
    <submittedName>
        <fullName evidence="4">PEP-CTERM protein-sorting domain-containing protein</fullName>
    </submittedName>
</protein>
<feature type="signal peptide" evidence="2">
    <location>
        <begin position="1"/>
        <end position="24"/>
    </location>
</feature>
<gene>
    <name evidence="4" type="ORF">SAMN02745824_2908</name>
</gene>
<dbReference type="EMBL" id="FSQW01000002">
    <property type="protein sequence ID" value="SIO08964.1"/>
    <property type="molecule type" value="Genomic_DNA"/>
</dbReference>
<feature type="domain" description="Ice-binding protein C-terminal" evidence="3">
    <location>
        <begin position="190"/>
        <end position="214"/>
    </location>
</feature>
<sequence>MNKLMKYTLGTAMALAIPMVPAAAQNIDNTTGGSSGNIQRFGSTNTATYGQLFNAGGSAINSFSLFLGDRVSGAGDLDFKGYLGTWDGTKVGSVLYSSDLRSHGDAGLTEYMFNTGGLGLTTGNTYVAFLSISDLGAQPVSTFNMPFANDDIDGNFVFLNNGTNFGGLTTNTWSSRSSDIFFKANFGMGAVPEPATWAFMIFGFGAVGAAMRRRKQNVKVSYA</sequence>
<evidence type="ECO:0000313" key="5">
    <source>
        <dbReference type="Proteomes" id="UP000185192"/>
    </source>
</evidence>
<dbReference type="InterPro" id="IPR013424">
    <property type="entry name" value="Ice-binding_C"/>
</dbReference>
<proteinExistence type="predicted"/>
<dbReference type="NCBIfam" id="TIGR02595">
    <property type="entry name" value="PEP_CTERM"/>
    <property type="match status" value="1"/>
</dbReference>
<dbReference type="NCBIfam" id="NF035944">
    <property type="entry name" value="PEPxxWA-CTERM"/>
    <property type="match status" value="1"/>
</dbReference>